<sequence>MIMSSTSQLCDNVPVCRRGITFKQFGYLGELQARPSHTGSRESSALRANVDNCSASGDVHRRSGTFVSINNYHKPRLDQTFVYRS</sequence>
<evidence type="ECO:0000313" key="1">
    <source>
        <dbReference type="EMBL" id="CAL1673444.1"/>
    </source>
</evidence>
<gene>
    <name evidence="1" type="ORF">LPLAT_LOCUS334</name>
</gene>
<evidence type="ECO:0000313" key="2">
    <source>
        <dbReference type="Proteomes" id="UP001497644"/>
    </source>
</evidence>
<reference evidence="1 2" key="1">
    <citation type="submission" date="2024-04" db="EMBL/GenBank/DDBJ databases">
        <authorList>
            <consortium name="Molecular Ecology Group"/>
        </authorList>
    </citation>
    <scope>NUCLEOTIDE SEQUENCE [LARGE SCALE GENOMIC DNA]</scope>
</reference>
<protein>
    <submittedName>
        <fullName evidence="1">Uncharacterized protein</fullName>
    </submittedName>
</protein>
<dbReference type="EMBL" id="OZ034824">
    <property type="protein sequence ID" value="CAL1673444.1"/>
    <property type="molecule type" value="Genomic_DNA"/>
</dbReference>
<proteinExistence type="predicted"/>
<dbReference type="Proteomes" id="UP001497644">
    <property type="component" value="Chromosome 1"/>
</dbReference>
<accession>A0AAV2N1Q5</accession>
<name>A0AAV2N1Q5_9HYME</name>
<dbReference type="AlphaFoldDB" id="A0AAV2N1Q5"/>
<organism evidence="1 2">
    <name type="scientific">Lasius platythorax</name>
    <dbReference type="NCBI Taxonomy" id="488582"/>
    <lineage>
        <taxon>Eukaryota</taxon>
        <taxon>Metazoa</taxon>
        <taxon>Ecdysozoa</taxon>
        <taxon>Arthropoda</taxon>
        <taxon>Hexapoda</taxon>
        <taxon>Insecta</taxon>
        <taxon>Pterygota</taxon>
        <taxon>Neoptera</taxon>
        <taxon>Endopterygota</taxon>
        <taxon>Hymenoptera</taxon>
        <taxon>Apocrita</taxon>
        <taxon>Aculeata</taxon>
        <taxon>Formicoidea</taxon>
        <taxon>Formicidae</taxon>
        <taxon>Formicinae</taxon>
        <taxon>Lasius</taxon>
        <taxon>Lasius</taxon>
    </lineage>
</organism>
<keyword evidence="2" id="KW-1185">Reference proteome</keyword>